<dbReference type="Proteomes" id="UP000828390">
    <property type="component" value="Unassembled WGS sequence"/>
</dbReference>
<organism evidence="2 3">
    <name type="scientific">Dreissena polymorpha</name>
    <name type="common">Zebra mussel</name>
    <name type="synonym">Mytilus polymorpha</name>
    <dbReference type="NCBI Taxonomy" id="45954"/>
    <lineage>
        <taxon>Eukaryota</taxon>
        <taxon>Metazoa</taxon>
        <taxon>Spiralia</taxon>
        <taxon>Lophotrochozoa</taxon>
        <taxon>Mollusca</taxon>
        <taxon>Bivalvia</taxon>
        <taxon>Autobranchia</taxon>
        <taxon>Heteroconchia</taxon>
        <taxon>Euheterodonta</taxon>
        <taxon>Imparidentia</taxon>
        <taxon>Neoheterodontei</taxon>
        <taxon>Myida</taxon>
        <taxon>Dreissenoidea</taxon>
        <taxon>Dreissenidae</taxon>
        <taxon>Dreissena</taxon>
    </lineage>
</organism>
<sequence>MQRGSTPGDQGTRTPGNSLQRSRSVCSKLLNTMSELAAGEQGLQSVKSTAEIRPHSSP</sequence>
<evidence type="ECO:0000256" key="1">
    <source>
        <dbReference type="SAM" id="MobiDB-lite"/>
    </source>
</evidence>
<dbReference type="AlphaFoldDB" id="A0A9D4F9X1"/>
<reference evidence="2" key="2">
    <citation type="submission" date="2020-11" db="EMBL/GenBank/DDBJ databases">
        <authorList>
            <person name="McCartney M.A."/>
            <person name="Auch B."/>
            <person name="Kono T."/>
            <person name="Mallez S."/>
            <person name="Becker A."/>
            <person name="Gohl D.M."/>
            <person name="Silverstein K.A.T."/>
            <person name="Koren S."/>
            <person name="Bechman K.B."/>
            <person name="Herman A."/>
            <person name="Abrahante J.E."/>
            <person name="Garbe J."/>
        </authorList>
    </citation>
    <scope>NUCLEOTIDE SEQUENCE</scope>
    <source>
        <strain evidence="2">Duluth1</strain>
        <tissue evidence="2">Whole animal</tissue>
    </source>
</reference>
<gene>
    <name evidence="2" type="ORF">DPMN_147102</name>
</gene>
<comment type="caution">
    <text evidence="2">The sequence shown here is derived from an EMBL/GenBank/DDBJ whole genome shotgun (WGS) entry which is preliminary data.</text>
</comment>
<evidence type="ECO:0000313" key="2">
    <source>
        <dbReference type="EMBL" id="KAH3793588.1"/>
    </source>
</evidence>
<feature type="region of interest" description="Disordered" evidence="1">
    <location>
        <begin position="39"/>
        <end position="58"/>
    </location>
</feature>
<protein>
    <submittedName>
        <fullName evidence="2">Uncharacterized protein</fullName>
    </submittedName>
</protein>
<proteinExistence type="predicted"/>
<accession>A0A9D4F9X1</accession>
<reference evidence="2" key="1">
    <citation type="journal article" date="2019" name="bioRxiv">
        <title>The Genome of the Zebra Mussel, Dreissena polymorpha: A Resource for Invasive Species Research.</title>
        <authorList>
            <person name="McCartney M.A."/>
            <person name="Auch B."/>
            <person name="Kono T."/>
            <person name="Mallez S."/>
            <person name="Zhang Y."/>
            <person name="Obille A."/>
            <person name="Becker A."/>
            <person name="Abrahante J.E."/>
            <person name="Garbe J."/>
            <person name="Badalamenti J.P."/>
            <person name="Herman A."/>
            <person name="Mangelson H."/>
            <person name="Liachko I."/>
            <person name="Sullivan S."/>
            <person name="Sone E.D."/>
            <person name="Koren S."/>
            <person name="Silverstein K.A.T."/>
            <person name="Beckman K.B."/>
            <person name="Gohl D.M."/>
        </authorList>
    </citation>
    <scope>NUCLEOTIDE SEQUENCE</scope>
    <source>
        <strain evidence="2">Duluth1</strain>
        <tissue evidence="2">Whole animal</tissue>
    </source>
</reference>
<keyword evidence="3" id="KW-1185">Reference proteome</keyword>
<dbReference type="EMBL" id="JAIWYP010000007">
    <property type="protein sequence ID" value="KAH3793588.1"/>
    <property type="molecule type" value="Genomic_DNA"/>
</dbReference>
<evidence type="ECO:0000313" key="3">
    <source>
        <dbReference type="Proteomes" id="UP000828390"/>
    </source>
</evidence>
<name>A0A9D4F9X1_DREPO</name>
<feature type="region of interest" description="Disordered" evidence="1">
    <location>
        <begin position="1"/>
        <end position="24"/>
    </location>
</feature>